<proteinExistence type="predicted"/>
<evidence type="ECO:0000313" key="1">
    <source>
        <dbReference type="EMBL" id="SNS58657.1"/>
    </source>
</evidence>
<dbReference type="RefSeq" id="WP_089319318.1">
    <property type="nucleotide sequence ID" value="NZ_FZOQ01000009.1"/>
</dbReference>
<sequence length="131" mass="15206">MNNYVVLYYLEDEKDKQRFEEGVLKEYPRHKVVEDGGFKYIGFAGPPEPAVVEKLDTFLMEMGKGRDEYFGKAEYVALYFSREADPDNIKRQLLIGTDEMVDKDAQRMSSDAHRSAIQNLLEFDFTKLPAH</sequence>
<organism evidence="1 2">
    <name type="scientific">Pontibacter ummariensis</name>
    <dbReference type="NCBI Taxonomy" id="1610492"/>
    <lineage>
        <taxon>Bacteria</taxon>
        <taxon>Pseudomonadati</taxon>
        <taxon>Bacteroidota</taxon>
        <taxon>Cytophagia</taxon>
        <taxon>Cytophagales</taxon>
        <taxon>Hymenobacteraceae</taxon>
        <taxon>Pontibacter</taxon>
    </lineage>
</organism>
<name>A0A239FP28_9BACT</name>
<reference evidence="2" key="1">
    <citation type="submission" date="2017-06" db="EMBL/GenBank/DDBJ databases">
        <authorList>
            <person name="Varghese N."/>
            <person name="Submissions S."/>
        </authorList>
    </citation>
    <scope>NUCLEOTIDE SEQUENCE [LARGE SCALE GENOMIC DNA]</scope>
    <source>
        <strain evidence="2">NKM1</strain>
    </source>
</reference>
<gene>
    <name evidence="1" type="ORF">SAMN06296052_10961</name>
</gene>
<dbReference type="EMBL" id="FZOQ01000009">
    <property type="protein sequence ID" value="SNS58657.1"/>
    <property type="molecule type" value="Genomic_DNA"/>
</dbReference>
<protein>
    <submittedName>
        <fullName evidence="1">Uncharacterized protein</fullName>
    </submittedName>
</protein>
<dbReference type="AlphaFoldDB" id="A0A239FP28"/>
<dbReference type="Proteomes" id="UP000198432">
    <property type="component" value="Unassembled WGS sequence"/>
</dbReference>
<keyword evidence="2" id="KW-1185">Reference proteome</keyword>
<dbReference type="OrthoDB" id="980828at2"/>
<accession>A0A239FP28</accession>
<evidence type="ECO:0000313" key="2">
    <source>
        <dbReference type="Proteomes" id="UP000198432"/>
    </source>
</evidence>